<dbReference type="AlphaFoldDB" id="A0A0E9UAV5"/>
<protein>
    <submittedName>
        <fullName evidence="1">Uncharacterized protein</fullName>
    </submittedName>
</protein>
<organism evidence="1">
    <name type="scientific">Anguilla anguilla</name>
    <name type="common">European freshwater eel</name>
    <name type="synonym">Muraena anguilla</name>
    <dbReference type="NCBI Taxonomy" id="7936"/>
    <lineage>
        <taxon>Eukaryota</taxon>
        <taxon>Metazoa</taxon>
        <taxon>Chordata</taxon>
        <taxon>Craniata</taxon>
        <taxon>Vertebrata</taxon>
        <taxon>Euteleostomi</taxon>
        <taxon>Actinopterygii</taxon>
        <taxon>Neopterygii</taxon>
        <taxon>Teleostei</taxon>
        <taxon>Anguilliformes</taxon>
        <taxon>Anguillidae</taxon>
        <taxon>Anguilla</taxon>
    </lineage>
</organism>
<dbReference type="EMBL" id="GBXM01046474">
    <property type="protein sequence ID" value="JAH62103.1"/>
    <property type="molecule type" value="Transcribed_RNA"/>
</dbReference>
<accession>A0A0E9UAV5</accession>
<evidence type="ECO:0000313" key="1">
    <source>
        <dbReference type="EMBL" id="JAH62103.1"/>
    </source>
</evidence>
<sequence>MFVYVGHIKQLSLWLYKSTS</sequence>
<name>A0A0E9UAV5_ANGAN</name>
<reference evidence="1" key="2">
    <citation type="journal article" date="2015" name="Fish Shellfish Immunol.">
        <title>Early steps in the European eel (Anguilla anguilla)-Vibrio vulnificus interaction in the gills: Role of the RtxA13 toxin.</title>
        <authorList>
            <person name="Callol A."/>
            <person name="Pajuelo D."/>
            <person name="Ebbesson L."/>
            <person name="Teles M."/>
            <person name="MacKenzie S."/>
            <person name="Amaro C."/>
        </authorList>
    </citation>
    <scope>NUCLEOTIDE SEQUENCE</scope>
</reference>
<proteinExistence type="predicted"/>
<reference evidence="1" key="1">
    <citation type="submission" date="2014-11" db="EMBL/GenBank/DDBJ databases">
        <authorList>
            <person name="Amaro Gonzalez C."/>
        </authorList>
    </citation>
    <scope>NUCLEOTIDE SEQUENCE</scope>
</reference>